<keyword evidence="4 8" id="KW-0862">Zinc</keyword>
<keyword evidence="6" id="KW-1015">Disulfide bond</keyword>
<evidence type="ECO:0000256" key="2">
    <source>
        <dbReference type="ARBA" id="ARBA00022723"/>
    </source>
</evidence>
<reference evidence="10 11" key="1">
    <citation type="journal article" date="2021" name="Elife">
        <title>Chloroplast acquisition without the gene transfer in kleptoplastic sea slugs, Plakobranchus ocellatus.</title>
        <authorList>
            <person name="Maeda T."/>
            <person name="Takahashi S."/>
            <person name="Yoshida T."/>
            <person name="Shimamura S."/>
            <person name="Takaki Y."/>
            <person name="Nagai Y."/>
            <person name="Toyoda A."/>
            <person name="Suzuki Y."/>
            <person name="Arimoto A."/>
            <person name="Ishii H."/>
            <person name="Satoh N."/>
            <person name="Nishiyama T."/>
            <person name="Hasebe M."/>
            <person name="Maruyama T."/>
            <person name="Minagawa J."/>
            <person name="Obokata J."/>
            <person name="Shigenobu S."/>
        </authorList>
    </citation>
    <scope>NUCLEOTIDE SEQUENCE [LARGE SCALE GENOMIC DNA]</scope>
</reference>
<evidence type="ECO:0000256" key="8">
    <source>
        <dbReference type="PROSITE-ProRule" id="PRU00276"/>
    </source>
</evidence>
<evidence type="ECO:0000256" key="6">
    <source>
        <dbReference type="ARBA" id="ARBA00023157"/>
    </source>
</evidence>
<evidence type="ECO:0000313" key="11">
    <source>
        <dbReference type="Proteomes" id="UP000762676"/>
    </source>
</evidence>
<feature type="binding site" evidence="8">
    <location>
        <position position="51"/>
    </location>
    <ligand>
        <name>Zn(2+)</name>
        <dbReference type="ChEBI" id="CHEBI:29105"/>
        <note>catalytic</note>
    </ligand>
</feature>
<evidence type="ECO:0000256" key="1">
    <source>
        <dbReference type="ARBA" id="ARBA00022670"/>
    </source>
</evidence>
<accession>A0AAV4FPV5</accession>
<dbReference type="PANTHER" id="PTHR47160">
    <property type="entry name" value="PUTATIVE-RELATED"/>
    <property type="match status" value="1"/>
</dbReference>
<dbReference type="GO" id="GO:0046872">
    <property type="term" value="F:metal ion binding"/>
    <property type="evidence" value="ECO:0007669"/>
    <property type="project" value="UniProtKB-KW"/>
</dbReference>
<dbReference type="Pfam" id="PF10551">
    <property type="entry name" value="MULE"/>
    <property type="match status" value="1"/>
</dbReference>
<dbReference type="GO" id="GO:0006508">
    <property type="term" value="P:proteolysis"/>
    <property type="evidence" value="ECO:0007669"/>
    <property type="project" value="UniProtKB-KW"/>
</dbReference>
<evidence type="ECO:0000259" key="9">
    <source>
        <dbReference type="PROSITE" id="PS50215"/>
    </source>
</evidence>
<dbReference type="Pfam" id="PF17771">
    <property type="entry name" value="ADAMTS_CR_2"/>
    <property type="match status" value="1"/>
</dbReference>
<dbReference type="InterPro" id="IPR041645">
    <property type="entry name" value="ADAMTS_CR_2"/>
</dbReference>
<organism evidence="10 11">
    <name type="scientific">Elysia marginata</name>
    <dbReference type="NCBI Taxonomy" id="1093978"/>
    <lineage>
        <taxon>Eukaryota</taxon>
        <taxon>Metazoa</taxon>
        <taxon>Spiralia</taxon>
        <taxon>Lophotrochozoa</taxon>
        <taxon>Mollusca</taxon>
        <taxon>Gastropoda</taxon>
        <taxon>Heterobranchia</taxon>
        <taxon>Euthyneura</taxon>
        <taxon>Panpulmonata</taxon>
        <taxon>Sacoglossa</taxon>
        <taxon>Placobranchoidea</taxon>
        <taxon>Plakobranchidae</taxon>
        <taxon>Elysia</taxon>
    </lineage>
</organism>
<evidence type="ECO:0000256" key="7">
    <source>
        <dbReference type="ARBA" id="ARBA00023180"/>
    </source>
</evidence>
<feature type="binding site" evidence="8">
    <location>
        <position position="47"/>
    </location>
    <ligand>
        <name>Zn(2+)</name>
        <dbReference type="ChEBI" id="CHEBI:29105"/>
        <note>catalytic</note>
    </ligand>
</feature>
<evidence type="ECO:0000313" key="10">
    <source>
        <dbReference type="EMBL" id="GFR74763.1"/>
    </source>
</evidence>
<dbReference type="InterPro" id="IPR024079">
    <property type="entry name" value="MetalloPept_cat_dom_sf"/>
</dbReference>
<keyword evidence="7" id="KW-0325">Glycoprotein</keyword>
<feature type="active site" evidence="8">
    <location>
        <position position="48"/>
    </location>
</feature>
<dbReference type="InterPro" id="IPR018289">
    <property type="entry name" value="MULE_transposase_dom"/>
</dbReference>
<dbReference type="GO" id="GO:0004222">
    <property type="term" value="F:metalloendopeptidase activity"/>
    <property type="evidence" value="ECO:0007669"/>
    <property type="project" value="InterPro"/>
</dbReference>
<gene>
    <name evidence="10" type="ORF">ElyMa_000438000</name>
</gene>
<dbReference type="PROSITE" id="PS50215">
    <property type="entry name" value="ADAM_MEPRO"/>
    <property type="match status" value="1"/>
</dbReference>
<proteinExistence type="predicted"/>
<dbReference type="EMBL" id="BMAT01000862">
    <property type="protein sequence ID" value="GFR74763.1"/>
    <property type="molecule type" value="Genomic_DNA"/>
</dbReference>
<dbReference type="Gene3D" id="3.40.390.10">
    <property type="entry name" value="Collagenase (Catalytic Domain)"/>
    <property type="match status" value="1"/>
</dbReference>
<evidence type="ECO:0000256" key="4">
    <source>
        <dbReference type="ARBA" id="ARBA00022833"/>
    </source>
</evidence>
<keyword evidence="5 10" id="KW-0482">Metalloprotease</keyword>
<dbReference type="Proteomes" id="UP000762676">
    <property type="component" value="Unassembled WGS sequence"/>
</dbReference>
<feature type="binding site" evidence="8">
    <location>
        <position position="57"/>
    </location>
    <ligand>
        <name>Zn(2+)</name>
        <dbReference type="ChEBI" id="CHEBI:29105"/>
        <note>catalytic</note>
    </ligand>
</feature>
<name>A0AAV4FPV5_9GAST</name>
<dbReference type="SUPFAM" id="SSF55486">
    <property type="entry name" value="Metalloproteases ('zincins'), catalytic domain"/>
    <property type="match status" value="1"/>
</dbReference>
<keyword evidence="11" id="KW-1185">Reference proteome</keyword>
<dbReference type="InterPro" id="IPR001590">
    <property type="entry name" value="Peptidase_M12B"/>
</dbReference>
<comment type="caution">
    <text evidence="10">The sequence shown here is derived from an EMBL/GenBank/DDBJ whole genome shotgun (WGS) entry which is preliminary data.</text>
</comment>
<keyword evidence="2 8" id="KW-0479">Metal-binding</keyword>
<evidence type="ECO:0000256" key="3">
    <source>
        <dbReference type="ARBA" id="ARBA00022801"/>
    </source>
</evidence>
<sequence>MESVYEGMRQGSVKGRANIGTVCDRTGTSVSVVQDLGGFQSVHAIAHELAHSLGALHDGAAGADTCRESDRYLMSAVAQQVLDGETHVIRRNPWYMSACSADAISRKISEVENSRDNCLNSTSPALSEFSSTTAEGAGRTYDAQEQCRMLYGPQASLCLGASFSSLDNICTTMYCSTTDYSCTQHYAAEGTSCGDKKWCRMGQCIFSEDAPATGVCPYGDTALLRGDGTSCAEYIAEYPSACYNAEIREICCSSCAARYTGSDVCPYGDRRVGCTPAVCEQVYPNGTLLAQLCCGTCDYLADRECRDMSNVDGLTCSERVRANGNQECYNSTVAFHCCRSCSRDRLNITVILHADTRHNHASDESKIQTHLLRQACKRKSEEEISERPRKIIIREAGKLKTDKVSLSGVQSSRRAIWTQRRKAHPKLPSNREEALIAASQMTTRDNALIEENYERQIAGIFYTMAIQLTKDVEDFFGDGTFKSCPKEFHQIYTVITHANGSYVPLAFFFVARHERKKTYEAMFQHFRRVFERLNGGNLENKTIHLDFEKAAHEAVKHVLPTFALRGCLFHLKQSWWRKIQELGLSAEYKDSESAVGRFLKSTFGLPFLDFLEVCDCFAFDVICEAPEDDAVSRYIEYLTRMYITSTSSFPPHLWASSDVNQKRTTNGRESFHKHLNSLFYTANPSVFELNDRLQEIMSESKFKLQSTANLRSSKAKDVKKREWLLSIQGSFNAGTMTRLQYIQSICHTLLPSTFL</sequence>
<keyword evidence="1" id="KW-0645">Protease</keyword>
<comment type="caution">
    <text evidence="8">Lacks conserved residue(s) required for the propagation of feature annotation.</text>
</comment>
<dbReference type="AlphaFoldDB" id="A0AAV4FPV5"/>
<keyword evidence="3" id="KW-0378">Hydrolase</keyword>
<feature type="domain" description="Peptidase M12B" evidence="9">
    <location>
        <begin position="10"/>
        <end position="110"/>
    </location>
</feature>
<dbReference type="Gene3D" id="3.40.1620.60">
    <property type="match status" value="1"/>
</dbReference>
<dbReference type="PANTHER" id="PTHR47160:SF10">
    <property type="entry name" value="MULE TRANSPOSASE DOMAIN-CONTAINING PROTEIN"/>
    <property type="match status" value="1"/>
</dbReference>
<protein>
    <submittedName>
        <fullName evidence="10">A disintegrin and metalloproteinase with thrombospondin motifs 12</fullName>
    </submittedName>
</protein>
<evidence type="ECO:0000256" key="5">
    <source>
        <dbReference type="ARBA" id="ARBA00023049"/>
    </source>
</evidence>